<dbReference type="Gene3D" id="3.40.250.10">
    <property type="entry name" value="Rhodanese-like domain"/>
    <property type="match status" value="1"/>
</dbReference>
<gene>
    <name evidence="3" type="ORF">SAMN05421505_107156</name>
</gene>
<dbReference type="OrthoDB" id="9800872at2"/>
<dbReference type="PROSITE" id="PS50206">
    <property type="entry name" value="RHODANESE_3"/>
    <property type="match status" value="1"/>
</dbReference>
<evidence type="ECO:0000259" key="2">
    <source>
        <dbReference type="PROSITE" id="PS50206"/>
    </source>
</evidence>
<dbReference type="SMART" id="SM00450">
    <property type="entry name" value="RHOD"/>
    <property type="match status" value="1"/>
</dbReference>
<dbReference type="Gene3D" id="6.10.140.1340">
    <property type="match status" value="1"/>
</dbReference>
<dbReference type="CDD" id="cd00158">
    <property type="entry name" value="RHOD"/>
    <property type="match status" value="1"/>
</dbReference>
<feature type="domain" description="Rhodanese" evidence="2">
    <location>
        <begin position="17"/>
        <end position="107"/>
    </location>
</feature>
<dbReference type="GO" id="GO:0016740">
    <property type="term" value="F:transferase activity"/>
    <property type="evidence" value="ECO:0007669"/>
    <property type="project" value="UniProtKB-KW"/>
</dbReference>
<protein>
    <submittedName>
        <fullName evidence="3">Rhodanese-related sulfurtransferase</fullName>
    </submittedName>
</protein>
<dbReference type="PANTHER" id="PTHR45431">
    <property type="entry name" value="RHODANESE-LIKE DOMAIN-CONTAINING PROTEIN 15, CHLOROPLASTIC"/>
    <property type="match status" value="1"/>
</dbReference>
<sequence length="199" mass="19603">MSLTTVDVATARTLLAGQAPPAVLDVRTPGEYATGHIPGSVNVPLDQTEGHARRVADALSGPVLIVCQAGARAARAHAALAAEGLAGASVLDGGLNAWSAAGGSTVPAPGAKPRWALERQVRLVAGGLVAGSIAASVRWPRARFAAGAIGAGLVFAAVTNTCAMGAALSKLPYNRGGGIGGGIDLDAALRALRAAHTPA</sequence>
<accession>A0A1G7WR04</accession>
<evidence type="ECO:0000313" key="4">
    <source>
        <dbReference type="Proteomes" id="UP000198923"/>
    </source>
</evidence>
<keyword evidence="4" id="KW-1185">Reference proteome</keyword>
<dbReference type="SUPFAM" id="SSF52821">
    <property type="entry name" value="Rhodanese/Cell cycle control phosphatase"/>
    <property type="match status" value="1"/>
</dbReference>
<evidence type="ECO:0000256" key="1">
    <source>
        <dbReference type="SAM" id="Phobius"/>
    </source>
</evidence>
<name>A0A1G7WR04_9ACTN</name>
<dbReference type="Proteomes" id="UP000198923">
    <property type="component" value="Unassembled WGS sequence"/>
</dbReference>
<evidence type="ECO:0000313" key="3">
    <source>
        <dbReference type="EMBL" id="SDG74397.1"/>
    </source>
</evidence>
<keyword evidence="3" id="KW-0808">Transferase</keyword>
<dbReference type="STRING" id="504805.SAMN05421505_107156"/>
<dbReference type="InterPro" id="IPR052367">
    <property type="entry name" value="Thiosulfate_ST/Rhodanese-like"/>
</dbReference>
<reference evidence="3 4" key="1">
    <citation type="submission" date="2016-10" db="EMBL/GenBank/DDBJ databases">
        <authorList>
            <person name="de Groot N.N."/>
        </authorList>
    </citation>
    <scope>NUCLEOTIDE SEQUENCE [LARGE SCALE GENOMIC DNA]</scope>
    <source>
        <strain evidence="3 4">CPCC 201354</strain>
    </source>
</reference>
<dbReference type="Pfam" id="PF00581">
    <property type="entry name" value="Rhodanese"/>
    <property type="match status" value="1"/>
</dbReference>
<keyword evidence="1" id="KW-0472">Membrane</keyword>
<proteinExistence type="predicted"/>
<keyword evidence="1" id="KW-1133">Transmembrane helix</keyword>
<dbReference type="Pfam" id="PF11127">
    <property type="entry name" value="YgaP-like_TM"/>
    <property type="match status" value="1"/>
</dbReference>
<dbReference type="InterPro" id="IPR036873">
    <property type="entry name" value="Rhodanese-like_dom_sf"/>
</dbReference>
<organism evidence="3 4">
    <name type="scientific">Sinosporangium album</name>
    <dbReference type="NCBI Taxonomy" id="504805"/>
    <lineage>
        <taxon>Bacteria</taxon>
        <taxon>Bacillati</taxon>
        <taxon>Actinomycetota</taxon>
        <taxon>Actinomycetes</taxon>
        <taxon>Streptosporangiales</taxon>
        <taxon>Streptosporangiaceae</taxon>
        <taxon>Sinosporangium</taxon>
    </lineage>
</organism>
<dbReference type="EMBL" id="FNCN01000007">
    <property type="protein sequence ID" value="SDG74397.1"/>
    <property type="molecule type" value="Genomic_DNA"/>
</dbReference>
<dbReference type="RefSeq" id="WP_093170060.1">
    <property type="nucleotide sequence ID" value="NZ_FNCN01000007.1"/>
</dbReference>
<keyword evidence="1" id="KW-0812">Transmembrane</keyword>
<dbReference type="InterPro" id="IPR001763">
    <property type="entry name" value="Rhodanese-like_dom"/>
</dbReference>
<feature type="transmembrane region" description="Helical" evidence="1">
    <location>
        <begin position="145"/>
        <end position="168"/>
    </location>
</feature>
<dbReference type="AlphaFoldDB" id="A0A1G7WR04"/>
<dbReference type="InterPro" id="IPR021309">
    <property type="entry name" value="YgaP-like_TM"/>
</dbReference>
<dbReference type="PANTHER" id="PTHR45431:SF3">
    <property type="entry name" value="RHODANESE-LIKE DOMAIN-CONTAINING PROTEIN 15, CHLOROPLASTIC"/>
    <property type="match status" value="1"/>
</dbReference>